<dbReference type="InterPro" id="IPR035908">
    <property type="entry name" value="F0_ATP_A_sf"/>
</dbReference>
<dbReference type="InterPro" id="IPR000568">
    <property type="entry name" value="ATP_synth_F0_asu"/>
</dbReference>
<proteinExistence type="inferred from homology"/>
<evidence type="ECO:0000256" key="4">
    <source>
        <dbReference type="ARBA" id="ARBA00022547"/>
    </source>
</evidence>
<organism evidence="13">
    <name type="scientific">Gammarus roeselii</name>
    <dbReference type="NCBI Taxonomy" id="1080772"/>
    <lineage>
        <taxon>Eukaryota</taxon>
        <taxon>Metazoa</taxon>
        <taxon>Ecdysozoa</taxon>
        <taxon>Arthropoda</taxon>
        <taxon>Crustacea</taxon>
        <taxon>Multicrustacea</taxon>
        <taxon>Malacostraca</taxon>
        <taxon>Eumalacostraca</taxon>
        <taxon>Peracarida</taxon>
        <taxon>Amphipoda</taxon>
        <taxon>Senticaudata</taxon>
        <taxon>Gammarida</taxon>
        <taxon>Gammaridira</taxon>
        <taxon>Gammaroidea</taxon>
        <taxon>Gammaridae</taxon>
        <taxon>Gammarus</taxon>
    </lineage>
</organism>
<evidence type="ECO:0000256" key="5">
    <source>
        <dbReference type="ARBA" id="ARBA00022692"/>
    </source>
</evidence>
<feature type="transmembrane region" description="Helical" evidence="12">
    <location>
        <begin position="97"/>
        <end position="117"/>
    </location>
</feature>
<sequence length="223" mass="24786">MMTNLFSIFDPSTPGFLSSNWLSSFIFVLLVPMTLWNLYARPHKLTNLVSNYISMEFKPLIKKSPFMLIMPITLFTLIAYNNAMGLIPYIFTSPSQLIFTVALALPLWLASVTYGWLNNTSNTLVHLIPQSTPTLLMPFMVLIETVSNLIRPLTLAVRLSANMIAGHLLIVLLNSADPVSPMPALPVLFVAKIMLVTLETAIAFIQAYVFSVLITLYAAESTN</sequence>
<dbReference type="PANTHER" id="PTHR11410:SF0">
    <property type="entry name" value="ATP SYNTHASE SUBUNIT A"/>
    <property type="match status" value="1"/>
</dbReference>
<name>A0A343VUL4_9CRUS</name>
<dbReference type="GeneID" id="37276071"/>
<dbReference type="RefSeq" id="YP_009478331.1">
    <property type="nucleotide sequence ID" value="NC_037481.1"/>
</dbReference>
<dbReference type="Pfam" id="PF00119">
    <property type="entry name" value="ATP-synt_A"/>
    <property type="match status" value="1"/>
</dbReference>
<dbReference type="InterPro" id="IPR045083">
    <property type="entry name" value="ATP_synth_F0_asu_bact/mt"/>
</dbReference>
<evidence type="ECO:0000256" key="7">
    <source>
        <dbReference type="ARBA" id="ARBA00022989"/>
    </source>
</evidence>
<feature type="transmembrane region" description="Helical" evidence="12">
    <location>
        <begin position="155"/>
        <end position="173"/>
    </location>
</feature>
<evidence type="ECO:0000313" key="13">
    <source>
        <dbReference type="EMBL" id="AVP50036.1"/>
    </source>
</evidence>
<dbReference type="GO" id="GO:0046933">
    <property type="term" value="F:proton-transporting ATP synthase activity, rotational mechanism"/>
    <property type="evidence" value="ECO:0007669"/>
    <property type="project" value="TreeGrafter"/>
</dbReference>
<dbReference type="GO" id="GO:0045259">
    <property type="term" value="C:proton-transporting ATP synthase complex"/>
    <property type="evidence" value="ECO:0007669"/>
    <property type="project" value="UniProtKB-KW"/>
</dbReference>
<feature type="transmembrane region" description="Helical" evidence="12">
    <location>
        <begin position="66"/>
        <end position="91"/>
    </location>
</feature>
<dbReference type="PRINTS" id="PR00123">
    <property type="entry name" value="ATPASEA"/>
</dbReference>
<evidence type="ECO:0000256" key="9">
    <source>
        <dbReference type="ARBA" id="ARBA00023136"/>
    </source>
</evidence>
<dbReference type="GO" id="GO:0005743">
    <property type="term" value="C:mitochondrial inner membrane"/>
    <property type="evidence" value="ECO:0007669"/>
    <property type="project" value="UniProtKB-SubCell"/>
</dbReference>
<feature type="transmembrane region" description="Helical" evidence="12">
    <location>
        <begin position="185"/>
        <end position="218"/>
    </location>
</feature>
<dbReference type="EMBL" id="MG779536">
    <property type="protein sequence ID" value="AVP50036.1"/>
    <property type="molecule type" value="Genomic_DNA"/>
</dbReference>
<accession>A0A343VUL4</accession>
<dbReference type="Gene3D" id="1.20.120.220">
    <property type="entry name" value="ATP synthase, F0 complex, subunit A"/>
    <property type="match status" value="1"/>
</dbReference>
<evidence type="ECO:0000256" key="3">
    <source>
        <dbReference type="ARBA" id="ARBA00022448"/>
    </source>
</evidence>
<evidence type="ECO:0000256" key="8">
    <source>
        <dbReference type="ARBA" id="ARBA00023065"/>
    </source>
</evidence>
<dbReference type="AlphaFoldDB" id="A0A343VUL4"/>
<dbReference type="PROSITE" id="PS00449">
    <property type="entry name" value="ATPASE_A"/>
    <property type="match status" value="1"/>
</dbReference>
<keyword evidence="6" id="KW-0375">Hydrogen ion transport</keyword>
<evidence type="ECO:0000256" key="2">
    <source>
        <dbReference type="ARBA" id="ARBA00006810"/>
    </source>
</evidence>
<keyword evidence="7 12" id="KW-1133">Transmembrane helix</keyword>
<keyword evidence="8" id="KW-0406">Ion transport</keyword>
<comment type="subcellular location">
    <subcellularLocation>
        <location evidence="1">Membrane</location>
        <topology evidence="1">Multi-pass membrane protein</topology>
    </subcellularLocation>
    <subcellularLocation>
        <location evidence="11">Mitochondrion inner membrane</location>
        <topology evidence="11">Multi-pass membrane protein</topology>
    </subcellularLocation>
</comment>
<geneLocation type="mitochondrion" evidence="13"/>
<keyword evidence="9 12" id="KW-0472">Membrane</keyword>
<feature type="transmembrane region" description="Helical" evidence="12">
    <location>
        <begin position="20"/>
        <end position="39"/>
    </location>
</feature>
<keyword evidence="4" id="KW-0138">CF(0)</keyword>
<keyword evidence="13" id="KW-0496">Mitochondrion</keyword>
<keyword evidence="3" id="KW-0813">Transport</keyword>
<evidence type="ECO:0000256" key="11">
    <source>
        <dbReference type="RuleBase" id="RU004450"/>
    </source>
</evidence>
<comment type="similarity">
    <text evidence="2">Belongs to the ATPase A chain family.</text>
</comment>
<evidence type="ECO:0000256" key="1">
    <source>
        <dbReference type="ARBA" id="ARBA00004141"/>
    </source>
</evidence>
<gene>
    <name evidence="13" type="primary">atp6</name>
</gene>
<protein>
    <recommendedName>
        <fullName evidence="11">ATP synthase subunit a</fullName>
    </recommendedName>
</protein>
<evidence type="ECO:0000256" key="6">
    <source>
        <dbReference type="ARBA" id="ARBA00022781"/>
    </source>
</evidence>
<evidence type="ECO:0000256" key="10">
    <source>
        <dbReference type="ARBA" id="ARBA00023310"/>
    </source>
</evidence>
<dbReference type="NCBIfam" id="TIGR01131">
    <property type="entry name" value="ATP_synt_6_or_A"/>
    <property type="match status" value="1"/>
</dbReference>
<dbReference type="PANTHER" id="PTHR11410">
    <property type="entry name" value="ATP SYNTHASE SUBUNIT A"/>
    <property type="match status" value="1"/>
</dbReference>
<dbReference type="CDD" id="cd00310">
    <property type="entry name" value="ATP-synt_Fo_a_6"/>
    <property type="match status" value="1"/>
</dbReference>
<keyword evidence="5 12" id="KW-0812">Transmembrane</keyword>
<dbReference type="InterPro" id="IPR023011">
    <property type="entry name" value="ATP_synth_F0_asu_AS"/>
</dbReference>
<dbReference type="SUPFAM" id="SSF81336">
    <property type="entry name" value="F1F0 ATP synthase subunit A"/>
    <property type="match status" value="1"/>
</dbReference>
<reference evidence="13" key="1">
    <citation type="journal article" date="2018" name="Hydrobiologia">
        <title>The complete mitochondrial genome of Gammarus roeselii (Crustacea, Amphipoda): insights into mitogenome plasticity and evolution.</title>
        <authorList>
            <person name="Cormier A."/>
            <person name="Wattier R."/>
            <person name="Teixeira M."/>
            <person name="Rigaud T."/>
            <person name="Cordaux R."/>
        </authorList>
    </citation>
    <scope>NUCLEOTIDE SEQUENCE</scope>
</reference>
<keyword evidence="10" id="KW-0066">ATP synthesis</keyword>
<evidence type="ECO:0000256" key="12">
    <source>
        <dbReference type="SAM" id="Phobius"/>
    </source>
</evidence>